<name>A0A1G2MER6_9BACT</name>
<accession>A0A1G2MER6</accession>
<dbReference type="EMBL" id="MHRJ01000030">
    <property type="protein sequence ID" value="OHA22194.1"/>
    <property type="molecule type" value="Genomic_DNA"/>
</dbReference>
<evidence type="ECO:0000313" key="1">
    <source>
        <dbReference type="EMBL" id="OHA22194.1"/>
    </source>
</evidence>
<dbReference type="Proteomes" id="UP000176493">
    <property type="component" value="Unassembled WGS sequence"/>
</dbReference>
<protein>
    <submittedName>
        <fullName evidence="1">Uncharacterized protein</fullName>
    </submittedName>
</protein>
<sequence>MHWISNLLLQNKMVRASAPDFPNPPAESGQTAWDALRASHALVGVSDESQIVVRLYDFARTYFIKNS</sequence>
<evidence type="ECO:0000313" key="2">
    <source>
        <dbReference type="Proteomes" id="UP000176493"/>
    </source>
</evidence>
<organism evidence="1 2">
    <name type="scientific">Candidatus Taylorbacteria bacterium RIFCSPHIGHO2_02_49_25</name>
    <dbReference type="NCBI Taxonomy" id="1802305"/>
    <lineage>
        <taxon>Bacteria</taxon>
        <taxon>Candidatus Tayloriibacteriota</taxon>
    </lineage>
</organism>
<proteinExistence type="predicted"/>
<dbReference type="AlphaFoldDB" id="A0A1G2MER6"/>
<comment type="caution">
    <text evidence="1">The sequence shown here is derived from an EMBL/GenBank/DDBJ whole genome shotgun (WGS) entry which is preliminary data.</text>
</comment>
<reference evidence="1 2" key="1">
    <citation type="journal article" date="2016" name="Nat. Commun.">
        <title>Thousands of microbial genomes shed light on interconnected biogeochemical processes in an aquifer system.</title>
        <authorList>
            <person name="Anantharaman K."/>
            <person name="Brown C.T."/>
            <person name="Hug L.A."/>
            <person name="Sharon I."/>
            <person name="Castelle C.J."/>
            <person name="Probst A.J."/>
            <person name="Thomas B.C."/>
            <person name="Singh A."/>
            <person name="Wilkins M.J."/>
            <person name="Karaoz U."/>
            <person name="Brodie E.L."/>
            <person name="Williams K.H."/>
            <person name="Hubbard S.S."/>
            <person name="Banfield J.F."/>
        </authorList>
    </citation>
    <scope>NUCLEOTIDE SEQUENCE [LARGE SCALE GENOMIC DNA]</scope>
</reference>
<gene>
    <name evidence="1" type="ORF">A2W52_00740</name>
</gene>